<sequence>MNHPTIQVRLSKKTIRPMIQDIYKNARPLHLGVGLLAILALLSGCSSDDSSDDSLPEDTTGAFLQPVFHMSGVETRSIISGTSTTEGEGRINEVKLFVTKAEDGYTPYGGVGTAGNAGLSTFTYQSVGSGGNDWVGDPTVNLSSVKARIYAYSPANAILTKSSTNTAHTIATTLPVHQNFYGGKGWDSDATDYMYGSASNTVGEAIAITASNTTPSGGSPSSGTYQPEIYLQHALARLSFTMQSATGRSVNATYDYVKKITLKTSSNAFTTGTGTMQIADGALGGGTKVAELTFTPKNDASSNTTAILCGAVGVPVEVGYGLVAPLASVDMTLTVVVGKRDDTTDDRTLSANLSQITWKRGHTHKIQITLSNRAITVNADIRPWTESGSAGTGDVKPGGY</sequence>
<dbReference type="CDD" id="cd13121">
    <property type="entry name" value="BF2867_like_C"/>
    <property type="match status" value="1"/>
</dbReference>
<reference evidence="3 4" key="1">
    <citation type="journal article" date="2019" name="Nat. Med.">
        <title>A library of human gut bacterial isolates paired with longitudinal multiomics data enables mechanistic microbiome research.</title>
        <authorList>
            <person name="Poyet M."/>
            <person name="Groussin M."/>
            <person name="Gibbons S.M."/>
            <person name="Avila-Pacheco J."/>
            <person name="Jiang X."/>
            <person name="Kearney S.M."/>
            <person name="Perrotta A.R."/>
            <person name="Berdy B."/>
            <person name="Zhao S."/>
            <person name="Lieberman T.D."/>
            <person name="Swanson P.K."/>
            <person name="Smith M."/>
            <person name="Roesemann S."/>
            <person name="Alexander J.E."/>
            <person name="Rich S.A."/>
            <person name="Livny J."/>
            <person name="Vlamakis H."/>
            <person name="Clish C."/>
            <person name="Bullock K."/>
            <person name="Deik A."/>
            <person name="Scott J."/>
            <person name="Pierce K.A."/>
            <person name="Xavier R.J."/>
            <person name="Alm E.J."/>
        </authorList>
    </citation>
    <scope>NUCLEOTIDE SEQUENCE [LARGE SCALE GENOMIC DNA]</scope>
    <source>
        <strain evidence="2 4">BIOML-A10</strain>
        <strain evidence="1 3">BIOML-A11</strain>
    </source>
</reference>
<protein>
    <recommendedName>
        <fullName evidence="5">Fimbrillin family protein</fullName>
    </recommendedName>
</protein>
<dbReference type="EMBL" id="WKMW01000001">
    <property type="protein sequence ID" value="MRY82949.1"/>
    <property type="molecule type" value="Genomic_DNA"/>
</dbReference>
<comment type="caution">
    <text evidence="2">The sequence shown here is derived from an EMBL/GenBank/DDBJ whole genome shotgun (WGS) entry which is preliminary data.</text>
</comment>
<accession>A0A6I2NY64</accession>
<name>A0A6I2NY64_PARDI</name>
<evidence type="ECO:0000313" key="3">
    <source>
        <dbReference type="Proteomes" id="UP000450599"/>
    </source>
</evidence>
<organism evidence="2 4">
    <name type="scientific">Parabacteroides distasonis</name>
    <dbReference type="NCBI Taxonomy" id="823"/>
    <lineage>
        <taxon>Bacteria</taxon>
        <taxon>Pseudomonadati</taxon>
        <taxon>Bacteroidota</taxon>
        <taxon>Bacteroidia</taxon>
        <taxon>Bacteroidales</taxon>
        <taxon>Tannerellaceae</taxon>
        <taxon>Parabacteroides</taxon>
    </lineage>
</organism>
<proteinExistence type="predicted"/>
<evidence type="ECO:0008006" key="5">
    <source>
        <dbReference type="Google" id="ProtNLM"/>
    </source>
</evidence>
<dbReference type="Gene3D" id="2.60.40.2630">
    <property type="match status" value="1"/>
</dbReference>
<dbReference type="EMBL" id="WKMX01000001">
    <property type="protein sequence ID" value="MRZ04902.1"/>
    <property type="molecule type" value="Genomic_DNA"/>
</dbReference>
<gene>
    <name evidence="2" type="ORF">GKD54_01455</name>
    <name evidence="1" type="ORF">GKD58_01455</name>
</gene>
<evidence type="ECO:0000313" key="2">
    <source>
        <dbReference type="EMBL" id="MRZ04902.1"/>
    </source>
</evidence>
<dbReference type="Proteomes" id="UP000471216">
    <property type="component" value="Unassembled WGS sequence"/>
</dbReference>
<dbReference type="Proteomes" id="UP000450599">
    <property type="component" value="Unassembled WGS sequence"/>
</dbReference>
<evidence type="ECO:0000313" key="4">
    <source>
        <dbReference type="Proteomes" id="UP000471216"/>
    </source>
</evidence>
<dbReference type="AlphaFoldDB" id="A0A6I2NY64"/>
<evidence type="ECO:0000313" key="1">
    <source>
        <dbReference type="EMBL" id="MRY82949.1"/>
    </source>
</evidence>